<evidence type="ECO:0000313" key="2">
    <source>
        <dbReference type="Proteomes" id="UP000734854"/>
    </source>
</evidence>
<dbReference type="InterPro" id="IPR007493">
    <property type="entry name" value="DUF538"/>
</dbReference>
<gene>
    <name evidence="1" type="ORF">ZIOFF_002356</name>
</gene>
<dbReference type="Gene3D" id="2.30.240.10">
    <property type="entry name" value="At5g01610-like"/>
    <property type="match status" value="1"/>
</dbReference>
<dbReference type="Pfam" id="PF04398">
    <property type="entry name" value="DUF538"/>
    <property type="match status" value="1"/>
</dbReference>
<dbReference type="PANTHER" id="PTHR31676">
    <property type="entry name" value="T31J12.3 PROTEIN-RELATED"/>
    <property type="match status" value="1"/>
</dbReference>
<proteinExistence type="predicted"/>
<dbReference type="AlphaFoldDB" id="A0A8J5LST7"/>
<name>A0A8J5LST7_ZINOF</name>
<dbReference type="InterPro" id="IPR036758">
    <property type="entry name" value="At5g01610-like"/>
</dbReference>
<dbReference type="Proteomes" id="UP000734854">
    <property type="component" value="Unassembled WGS sequence"/>
</dbReference>
<reference evidence="1 2" key="1">
    <citation type="submission" date="2020-08" db="EMBL/GenBank/DDBJ databases">
        <title>Plant Genome Project.</title>
        <authorList>
            <person name="Zhang R.-G."/>
        </authorList>
    </citation>
    <scope>NUCLEOTIDE SEQUENCE [LARGE SCALE GENOMIC DNA]</scope>
    <source>
        <tissue evidence="1">Rhizome</tissue>
    </source>
</reference>
<evidence type="ECO:0000313" key="1">
    <source>
        <dbReference type="EMBL" id="KAG6537269.1"/>
    </source>
</evidence>
<dbReference type="EMBL" id="JACMSC010000001">
    <property type="protein sequence ID" value="KAG6537269.1"/>
    <property type="molecule type" value="Genomic_DNA"/>
</dbReference>
<keyword evidence="2" id="KW-1185">Reference proteome</keyword>
<sequence>MIIPFEAASSPSNGTSVKYFLDSNGSFSVELDGPCYVDFEYLVYYETRVSGVVKYGGIDDLKGVKVRRFLIWLDVDAIKVDLPPSQYELVLHFSMSLDSVR</sequence>
<organism evidence="1 2">
    <name type="scientific">Zingiber officinale</name>
    <name type="common">Ginger</name>
    <name type="synonym">Amomum zingiber</name>
    <dbReference type="NCBI Taxonomy" id="94328"/>
    <lineage>
        <taxon>Eukaryota</taxon>
        <taxon>Viridiplantae</taxon>
        <taxon>Streptophyta</taxon>
        <taxon>Embryophyta</taxon>
        <taxon>Tracheophyta</taxon>
        <taxon>Spermatophyta</taxon>
        <taxon>Magnoliopsida</taxon>
        <taxon>Liliopsida</taxon>
        <taxon>Zingiberales</taxon>
        <taxon>Zingiberaceae</taxon>
        <taxon>Zingiber</taxon>
    </lineage>
</organism>
<comment type="caution">
    <text evidence="1">The sequence shown here is derived from an EMBL/GenBank/DDBJ whole genome shotgun (WGS) entry which is preliminary data.</text>
</comment>
<dbReference type="SUPFAM" id="SSF141562">
    <property type="entry name" value="At5g01610-like"/>
    <property type="match status" value="1"/>
</dbReference>
<protein>
    <submittedName>
        <fullName evidence="1">Uncharacterized protein</fullName>
    </submittedName>
</protein>
<accession>A0A8J5LST7</accession>
<dbReference type="PANTHER" id="PTHR31676:SF71">
    <property type="entry name" value="EXPRESSED PROTEIN"/>
    <property type="match status" value="1"/>
</dbReference>